<proteinExistence type="predicted"/>
<gene>
    <name evidence="2" type="ORF">VP01_11311g1</name>
</gene>
<dbReference type="InterPro" id="IPR008906">
    <property type="entry name" value="HATC_C_dom"/>
</dbReference>
<evidence type="ECO:0000313" key="3">
    <source>
        <dbReference type="Proteomes" id="UP000037035"/>
    </source>
</evidence>
<dbReference type="EMBL" id="LAVV01001457">
    <property type="protein sequence ID" value="KNZ63531.1"/>
    <property type="molecule type" value="Genomic_DNA"/>
</dbReference>
<dbReference type="VEuPathDB" id="FungiDB:VP01_11311g1"/>
<organism evidence="2 3">
    <name type="scientific">Puccinia sorghi</name>
    <dbReference type="NCBI Taxonomy" id="27349"/>
    <lineage>
        <taxon>Eukaryota</taxon>
        <taxon>Fungi</taxon>
        <taxon>Dikarya</taxon>
        <taxon>Basidiomycota</taxon>
        <taxon>Pucciniomycotina</taxon>
        <taxon>Pucciniomycetes</taxon>
        <taxon>Pucciniales</taxon>
        <taxon>Pucciniaceae</taxon>
        <taxon>Puccinia</taxon>
    </lineage>
</organism>
<protein>
    <recommendedName>
        <fullName evidence="1">HAT C-terminal dimerisation domain-containing protein</fullName>
    </recommendedName>
</protein>
<evidence type="ECO:0000313" key="2">
    <source>
        <dbReference type="EMBL" id="KNZ63531.1"/>
    </source>
</evidence>
<sequence length="61" mass="6874">MARAYLAPASSAPCERAFSVGQQNQTYTWNQMSHKTLESLSLLKDWVNCNIIDINNVKNSN</sequence>
<dbReference type="SUPFAM" id="SSF53098">
    <property type="entry name" value="Ribonuclease H-like"/>
    <property type="match status" value="1"/>
</dbReference>
<name>A0A0L6VS49_9BASI</name>
<dbReference type="AlphaFoldDB" id="A0A0L6VS49"/>
<reference evidence="2 3" key="1">
    <citation type="submission" date="2015-08" db="EMBL/GenBank/DDBJ databases">
        <title>Next Generation Sequencing and Analysis of the Genome of Puccinia sorghi L Schw, the Causal Agent of Maize Common Rust.</title>
        <authorList>
            <person name="Rochi L."/>
            <person name="Burguener G."/>
            <person name="Darino M."/>
            <person name="Turjanski A."/>
            <person name="Kreff E."/>
            <person name="Dieguez M.J."/>
            <person name="Sacco F."/>
        </authorList>
    </citation>
    <scope>NUCLEOTIDE SEQUENCE [LARGE SCALE GENOMIC DNA]</scope>
    <source>
        <strain evidence="2 3">RO10H11247</strain>
    </source>
</reference>
<accession>A0A0L6VS49</accession>
<comment type="caution">
    <text evidence="2">The sequence shown here is derived from an EMBL/GenBank/DDBJ whole genome shotgun (WGS) entry which is preliminary data.</text>
</comment>
<dbReference type="Pfam" id="PF05699">
    <property type="entry name" value="Dimer_Tnp_hAT"/>
    <property type="match status" value="1"/>
</dbReference>
<feature type="domain" description="HAT C-terminal dimerisation" evidence="1">
    <location>
        <begin position="1"/>
        <end position="47"/>
    </location>
</feature>
<dbReference type="Proteomes" id="UP000037035">
    <property type="component" value="Unassembled WGS sequence"/>
</dbReference>
<evidence type="ECO:0000259" key="1">
    <source>
        <dbReference type="Pfam" id="PF05699"/>
    </source>
</evidence>
<keyword evidence="3" id="KW-1185">Reference proteome</keyword>
<dbReference type="GO" id="GO:0046983">
    <property type="term" value="F:protein dimerization activity"/>
    <property type="evidence" value="ECO:0007669"/>
    <property type="project" value="InterPro"/>
</dbReference>
<dbReference type="InterPro" id="IPR012337">
    <property type="entry name" value="RNaseH-like_sf"/>
</dbReference>